<keyword evidence="5" id="KW-0560">Oxidoreductase</keyword>
<feature type="domain" description="Catalase immune-responsive" evidence="9">
    <location>
        <begin position="98"/>
        <end position="159"/>
    </location>
</feature>
<sequence>MVPGIEPSPDKMLQGRLFSYPDTQRHRLGVNYQQIPVNKPLNEPQTYQRDGSMTVDGNMADAPNYFPNSLGGPLEAGNLRYHAYTGDHSVVDKFSTADDDNFSQVGEFYHKTLDKEARERLAENIAGSLVNASKPVQARAVANFTKVDADYGLRVQEKLNLLEKAKTEQQKAKVRMTEPLNPPRKAFKAVAA</sequence>
<dbReference type="GO" id="GO:0046872">
    <property type="term" value="F:metal ion binding"/>
    <property type="evidence" value="ECO:0007669"/>
    <property type="project" value="UniProtKB-KW"/>
</dbReference>
<dbReference type="Gene3D" id="2.40.180.10">
    <property type="entry name" value="Catalase core domain"/>
    <property type="match status" value="1"/>
</dbReference>
<dbReference type="Pfam" id="PF06628">
    <property type="entry name" value="Catalase-rel"/>
    <property type="match status" value="1"/>
</dbReference>
<evidence type="ECO:0000259" key="9">
    <source>
        <dbReference type="Pfam" id="PF06628"/>
    </source>
</evidence>
<dbReference type="InterPro" id="IPR020835">
    <property type="entry name" value="Catalase_sf"/>
</dbReference>
<evidence type="ECO:0000256" key="4">
    <source>
        <dbReference type="ARBA" id="ARBA00022723"/>
    </source>
</evidence>
<protein>
    <recommendedName>
        <fullName evidence="12">Catalase core domain-containing protein</fullName>
    </recommendedName>
</protein>
<dbReference type="AlphaFoldDB" id="A0ABD3FKV9"/>
<dbReference type="Proteomes" id="UP001632037">
    <property type="component" value="Unassembled WGS sequence"/>
</dbReference>
<comment type="similarity">
    <text evidence="1">Belongs to the catalase family.</text>
</comment>
<dbReference type="GO" id="GO:0004096">
    <property type="term" value="F:catalase activity"/>
    <property type="evidence" value="ECO:0007669"/>
    <property type="project" value="UniProtKB-EC"/>
</dbReference>
<keyword evidence="2" id="KW-0575">Peroxidase</keyword>
<dbReference type="Pfam" id="PF00199">
    <property type="entry name" value="Catalase"/>
    <property type="match status" value="1"/>
</dbReference>
<proteinExistence type="inferred from homology"/>
<evidence type="ECO:0000256" key="7">
    <source>
        <dbReference type="ARBA" id="ARBA00023324"/>
    </source>
</evidence>
<dbReference type="EMBL" id="JBIMZQ010000013">
    <property type="protein sequence ID" value="KAL3667545.1"/>
    <property type="molecule type" value="Genomic_DNA"/>
</dbReference>
<evidence type="ECO:0000256" key="3">
    <source>
        <dbReference type="ARBA" id="ARBA00022617"/>
    </source>
</evidence>
<dbReference type="InterPro" id="IPR018028">
    <property type="entry name" value="Catalase"/>
</dbReference>
<keyword evidence="4" id="KW-0479">Metal-binding</keyword>
<accession>A0ABD3FKV9</accession>
<evidence type="ECO:0000256" key="1">
    <source>
        <dbReference type="ARBA" id="ARBA00005329"/>
    </source>
</evidence>
<evidence type="ECO:0000256" key="6">
    <source>
        <dbReference type="ARBA" id="ARBA00023004"/>
    </source>
</evidence>
<keyword evidence="7" id="KW-0376">Hydrogen peroxide</keyword>
<dbReference type="PROSITE" id="PS51402">
    <property type="entry name" value="CATALASE_3"/>
    <property type="match status" value="1"/>
</dbReference>
<evidence type="ECO:0000256" key="2">
    <source>
        <dbReference type="ARBA" id="ARBA00022559"/>
    </source>
</evidence>
<keyword evidence="11" id="KW-1185">Reference proteome</keyword>
<feature type="domain" description="Catalase core" evidence="8">
    <location>
        <begin position="1"/>
        <end position="71"/>
    </location>
</feature>
<keyword evidence="6" id="KW-0408">Iron</keyword>
<dbReference type="PROSITE" id="PS00437">
    <property type="entry name" value="CATALASE_1"/>
    <property type="match status" value="1"/>
</dbReference>
<dbReference type="GO" id="GO:0042744">
    <property type="term" value="P:hydrogen peroxide catabolic process"/>
    <property type="evidence" value="ECO:0007669"/>
    <property type="project" value="UniProtKB-KW"/>
</dbReference>
<dbReference type="PANTHER" id="PTHR11465">
    <property type="entry name" value="CATALASE"/>
    <property type="match status" value="1"/>
</dbReference>
<evidence type="ECO:0000313" key="10">
    <source>
        <dbReference type="EMBL" id="KAL3667545.1"/>
    </source>
</evidence>
<dbReference type="SUPFAM" id="SSF56634">
    <property type="entry name" value="Heme-dependent catalase-like"/>
    <property type="match status" value="1"/>
</dbReference>
<organism evidence="10 11">
    <name type="scientific">Phytophthora oleae</name>
    <dbReference type="NCBI Taxonomy" id="2107226"/>
    <lineage>
        <taxon>Eukaryota</taxon>
        <taxon>Sar</taxon>
        <taxon>Stramenopiles</taxon>
        <taxon>Oomycota</taxon>
        <taxon>Peronosporomycetes</taxon>
        <taxon>Peronosporales</taxon>
        <taxon>Peronosporaceae</taxon>
        <taxon>Phytophthora</taxon>
    </lineage>
</organism>
<evidence type="ECO:0000259" key="8">
    <source>
        <dbReference type="Pfam" id="PF00199"/>
    </source>
</evidence>
<dbReference type="InterPro" id="IPR010582">
    <property type="entry name" value="Catalase_immune_responsive"/>
</dbReference>
<evidence type="ECO:0000256" key="5">
    <source>
        <dbReference type="ARBA" id="ARBA00023002"/>
    </source>
</evidence>
<evidence type="ECO:0000313" key="11">
    <source>
        <dbReference type="Proteomes" id="UP001632037"/>
    </source>
</evidence>
<name>A0ABD3FKV9_9STRA</name>
<evidence type="ECO:0008006" key="12">
    <source>
        <dbReference type="Google" id="ProtNLM"/>
    </source>
</evidence>
<keyword evidence="3" id="KW-0349">Heme</keyword>
<dbReference type="InterPro" id="IPR011614">
    <property type="entry name" value="Catalase_core"/>
</dbReference>
<comment type="caution">
    <text evidence="10">The sequence shown here is derived from an EMBL/GenBank/DDBJ whole genome shotgun (WGS) entry which is preliminary data.</text>
</comment>
<dbReference type="PANTHER" id="PTHR11465:SF9">
    <property type="entry name" value="CATALASE"/>
    <property type="match status" value="1"/>
</dbReference>
<reference evidence="10 11" key="1">
    <citation type="submission" date="2024-09" db="EMBL/GenBank/DDBJ databases">
        <title>Genome sequencing and assembly of Phytophthora oleae, isolate VK10A, causative agent of rot of olive drupes.</title>
        <authorList>
            <person name="Conti Taguali S."/>
            <person name="Riolo M."/>
            <person name="La Spada F."/>
            <person name="Cacciola S.O."/>
            <person name="Dionisio G."/>
        </authorList>
    </citation>
    <scope>NUCLEOTIDE SEQUENCE [LARGE SCALE GENOMIC DNA]</scope>
    <source>
        <strain evidence="10 11">VK10A</strain>
    </source>
</reference>
<gene>
    <name evidence="10" type="ORF">V7S43_007099</name>
</gene>
<dbReference type="InterPro" id="IPR002226">
    <property type="entry name" value="Catalase_haem_BS"/>
</dbReference>